<dbReference type="PANTHER" id="PTHR41391:SF1">
    <property type="entry name" value="RESTRICTION OF TELOMERE CAPPING PROTEIN 4"/>
    <property type="match status" value="1"/>
</dbReference>
<keyword evidence="6" id="KW-0963">Cytoplasm</keyword>
<comment type="similarity">
    <text evidence="4">Belongs to the RTC4 family.</text>
</comment>
<evidence type="ECO:0000256" key="6">
    <source>
        <dbReference type="ARBA" id="ARBA00022490"/>
    </source>
</evidence>
<evidence type="ECO:0000259" key="9">
    <source>
        <dbReference type="SMART" id="SM01312"/>
    </source>
</evidence>
<feature type="compositionally biased region" description="Polar residues" evidence="8">
    <location>
        <begin position="70"/>
        <end position="80"/>
    </location>
</feature>
<feature type="region of interest" description="Disordered" evidence="8">
    <location>
        <begin position="363"/>
        <end position="403"/>
    </location>
</feature>
<comment type="caution">
    <text evidence="10">The sequence shown here is derived from an EMBL/GenBank/DDBJ whole genome shotgun (WGS) entry which is preliminary data.</text>
</comment>
<evidence type="ECO:0000313" key="10">
    <source>
        <dbReference type="EMBL" id="KAG7661499.1"/>
    </source>
</evidence>
<protein>
    <recommendedName>
        <fullName evidence="5">Restriction of telomere capping protein 4</fullName>
    </recommendedName>
</protein>
<evidence type="ECO:0000256" key="3">
    <source>
        <dbReference type="ARBA" id="ARBA00004496"/>
    </source>
</evidence>
<evidence type="ECO:0000256" key="2">
    <source>
        <dbReference type="ARBA" id="ARBA00004123"/>
    </source>
</evidence>
<dbReference type="AlphaFoldDB" id="A0A8J5Q4H1"/>
<evidence type="ECO:0000256" key="8">
    <source>
        <dbReference type="SAM" id="MobiDB-lite"/>
    </source>
</evidence>
<evidence type="ECO:0000313" key="11">
    <source>
        <dbReference type="Proteomes" id="UP000694255"/>
    </source>
</evidence>
<evidence type="ECO:0000256" key="1">
    <source>
        <dbReference type="ARBA" id="ARBA00002738"/>
    </source>
</evidence>
<dbReference type="Proteomes" id="UP000694255">
    <property type="component" value="Unassembled WGS sequence"/>
</dbReference>
<accession>A0A8J5Q4H1</accession>
<comment type="function">
    <text evidence="1">May be involved in a process influencing telomere capping.</text>
</comment>
<feature type="compositionally biased region" description="Basic residues" evidence="8">
    <location>
        <begin position="365"/>
        <end position="376"/>
    </location>
</feature>
<evidence type="ECO:0000256" key="7">
    <source>
        <dbReference type="ARBA" id="ARBA00023242"/>
    </source>
</evidence>
<evidence type="ECO:0000256" key="5">
    <source>
        <dbReference type="ARBA" id="ARBA00015162"/>
    </source>
</evidence>
<dbReference type="EMBL" id="JAGSYN010000218">
    <property type="protein sequence ID" value="KAG7661499.1"/>
    <property type="molecule type" value="Genomic_DNA"/>
</dbReference>
<dbReference type="OrthoDB" id="128308at2759"/>
<dbReference type="RefSeq" id="XP_049261732.1">
    <property type="nucleotide sequence ID" value="XM_049408971.1"/>
</dbReference>
<feature type="compositionally biased region" description="Basic residues" evidence="8">
    <location>
        <begin position="50"/>
        <end position="60"/>
    </location>
</feature>
<comment type="subcellular location">
    <subcellularLocation>
        <location evidence="3">Cytoplasm</location>
    </subcellularLocation>
    <subcellularLocation>
        <location evidence="2">Nucleus</location>
    </subcellularLocation>
</comment>
<evidence type="ECO:0000256" key="4">
    <source>
        <dbReference type="ARBA" id="ARBA00009461"/>
    </source>
</evidence>
<feature type="compositionally biased region" description="Basic and acidic residues" evidence="8">
    <location>
        <begin position="377"/>
        <end position="398"/>
    </location>
</feature>
<dbReference type="InterPro" id="IPR039024">
    <property type="entry name" value="RTC4"/>
</dbReference>
<keyword evidence="11" id="KW-1185">Reference proteome</keyword>
<name>A0A8J5Q4H1_9ASCO</name>
<dbReference type="Pfam" id="PF14474">
    <property type="entry name" value="RTC4"/>
    <property type="match status" value="1"/>
</dbReference>
<dbReference type="GO" id="GO:0005737">
    <property type="term" value="C:cytoplasm"/>
    <property type="evidence" value="ECO:0007669"/>
    <property type="project" value="UniProtKB-SubCell"/>
</dbReference>
<dbReference type="InterPro" id="IPR028094">
    <property type="entry name" value="RTC4_C"/>
</dbReference>
<sequence length="429" mass="49101">MDLSNKPYGSLTRTRKSQNSAPTIPVLSSPPNKSDSEVIVDSMFTPEKKKSPKKRPRTYGKGKPYIYPGPNSTAASSSDSDPLDTNAVKASRRLQNVIEISDDEFEIIDVKKIKGNIDVGSKFAHIRKNIDDSQSAKRKEMEEEFKRALPDLDAFEGGLASEIDSKNILHSLELQNEKKVEPTKKKFQSYHIPETITSQKELLGRAETYFPIIPKLVDGELKVSSYYQQARIQRKKSQRDVMGADENWSIDWEQYFAGYYGFKRQSIIGGQIAKKFRNRLLNCDSDTVAYWTVSKFCTYVLANEIIIRMVMDDKRVPNKHYTVQEERELRQAAERTMRETVEYGTIVADSIEVKNDLDFPEDKKKVKTDKKEKKKVRTEVDKQVGKKAGKKIEKDSSKKRTHTDVISIDSDDDVQDGIMDLIYNIKSQK</sequence>
<feature type="region of interest" description="Disordered" evidence="8">
    <location>
        <begin position="1"/>
        <end position="84"/>
    </location>
</feature>
<proteinExistence type="inferred from homology"/>
<organism evidence="10 11">
    <name type="scientific">[Candida] subhashii</name>
    <dbReference type="NCBI Taxonomy" id="561895"/>
    <lineage>
        <taxon>Eukaryota</taxon>
        <taxon>Fungi</taxon>
        <taxon>Dikarya</taxon>
        <taxon>Ascomycota</taxon>
        <taxon>Saccharomycotina</taxon>
        <taxon>Pichiomycetes</taxon>
        <taxon>Debaryomycetaceae</taxon>
        <taxon>Spathaspora</taxon>
    </lineage>
</organism>
<gene>
    <name evidence="10" type="ORF">J8A68_004958</name>
</gene>
<reference evidence="10 11" key="1">
    <citation type="journal article" date="2021" name="DNA Res.">
        <title>Genome analysis of Candida subhashii reveals its hybrid nature and dual mitochondrial genome conformations.</title>
        <authorList>
            <person name="Mixao V."/>
            <person name="Hegedusova E."/>
            <person name="Saus E."/>
            <person name="Pryszcz L.P."/>
            <person name="Cillingova A."/>
            <person name="Nosek J."/>
            <person name="Gabaldon T."/>
        </authorList>
    </citation>
    <scope>NUCLEOTIDE SEQUENCE [LARGE SCALE GENOMIC DNA]</scope>
    <source>
        <strain evidence="10 11">CBS 10753</strain>
    </source>
</reference>
<dbReference type="SMART" id="SM01312">
    <property type="entry name" value="RTC4"/>
    <property type="match status" value="1"/>
</dbReference>
<dbReference type="PANTHER" id="PTHR41391">
    <property type="entry name" value="RESTRICTION OF TELOMERE CAPPING PROTEIN 4"/>
    <property type="match status" value="1"/>
</dbReference>
<feature type="domain" description="Restriction of telomere capping protein 4 C-terminal" evidence="9">
    <location>
        <begin position="216"/>
        <end position="350"/>
    </location>
</feature>
<dbReference type="GeneID" id="73471758"/>
<dbReference type="GO" id="GO:0005634">
    <property type="term" value="C:nucleus"/>
    <property type="evidence" value="ECO:0007669"/>
    <property type="project" value="UniProtKB-SubCell"/>
</dbReference>
<keyword evidence="7" id="KW-0539">Nucleus</keyword>